<name>A0ABQ0CK47_9HYPO</name>
<evidence type="ECO:0000256" key="1">
    <source>
        <dbReference type="SAM" id="MobiDB-lite"/>
    </source>
</evidence>
<sequence length="282" mass="31731">TIHRIPTKPSRPVLSSCESIQTETMPFVVTDNDVQSTRKRRRDDDDHSSIHRLYEQDRHQDHYLLNAVQDFGPSRRVLPLSSKPKRARITSSEDEYSNIHCLSRDGFATAAHRRRPSQQKIPPDQQPNIHVGGKTPFRPTAAVLAPCYICHRRPTKKSDLDSFAQCEGCEEVACFVCVRLCHGWNADDAMSVMSEQEMLSRSFPMGDADDMAEADGEPQHGGHLRRYTEGGNEEKQEDEARRWGKGWAASRHRSVVCSRCCVERGRDGEVVCLGCLSGMPGA</sequence>
<evidence type="ECO:0000313" key="2">
    <source>
        <dbReference type="EMBL" id="GAB0133642.1"/>
    </source>
</evidence>
<comment type="caution">
    <text evidence="2">The sequence shown here is derived from an EMBL/GenBank/DDBJ whole genome shotgun (WGS) entry which is preliminary data.</text>
</comment>
<organism evidence="2 3">
    <name type="scientific">Epichloe bromicola</name>
    <dbReference type="NCBI Taxonomy" id="79588"/>
    <lineage>
        <taxon>Eukaryota</taxon>
        <taxon>Fungi</taxon>
        <taxon>Dikarya</taxon>
        <taxon>Ascomycota</taxon>
        <taxon>Pezizomycotina</taxon>
        <taxon>Sordariomycetes</taxon>
        <taxon>Hypocreomycetidae</taxon>
        <taxon>Hypocreales</taxon>
        <taxon>Clavicipitaceae</taxon>
        <taxon>Epichloe</taxon>
    </lineage>
</organism>
<dbReference type="EMBL" id="BAAFGZ010000051">
    <property type="protein sequence ID" value="GAB0133642.1"/>
    <property type="molecule type" value="Genomic_DNA"/>
</dbReference>
<protein>
    <submittedName>
        <fullName evidence="2">Uncharacterized protein</fullName>
    </submittedName>
</protein>
<reference evidence="3" key="1">
    <citation type="submission" date="2024-06" db="EMBL/GenBank/DDBJ databases">
        <title>Draft Genome Sequences of Epichloe bromicola Strains Isolated from Elymus ciliaris.</title>
        <authorList>
            <consortium name="Epichloe bromicola genome sequencing consortium"/>
            <person name="Miura A."/>
            <person name="Imano S."/>
            <person name="Ashida A."/>
            <person name="Sato I."/>
            <person name="Chiba S."/>
            <person name="Tanaka A."/>
            <person name="Camagna M."/>
            <person name="Takemoto D."/>
        </authorList>
    </citation>
    <scope>NUCLEOTIDE SEQUENCE [LARGE SCALE GENOMIC DNA]</scope>
    <source>
        <strain evidence="3">DP</strain>
    </source>
</reference>
<feature type="region of interest" description="Disordered" evidence="1">
    <location>
        <begin position="212"/>
        <end position="244"/>
    </location>
</feature>
<accession>A0ABQ0CK47</accession>
<feature type="compositionally biased region" description="Basic and acidic residues" evidence="1">
    <location>
        <begin position="226"/>
        <end position="242"/>
    </location>
</feature>
<evidence type="ECO:0000313" key="3">
    <source>
        <dbReference type="Proteomes" id="UP001562357"/>
    </source>
</evidence>
<gene>
    <name evidence="2" type="primary">g2045</name>
    <name evidence="2" type="ORF">EsDP_00002045</name>
</gene>
<feature type="non-terminal residue" evidence="2">
    <location>
        <position position="1"/>
    </location>
</feature>
<proteinExistence type="predicted"/>
<dbReference type="Proteomes" id="UP001562357">
    <property type="component" value="Unassembled WGS sequence"/>
</dbReference>
<keyword evidence="3" id="KW-1185">Reference proteome</keyword>